<keyword evidence="4" id="KW-0031">Aminopeptidase</keyword>
<evidence type="ECO:0000313" key="13">
    <source>
        <dbReference type="EMBL" id="KAG4425372.1"/>
    </source>
</evidence>
<keyword evidence="7 10" id="KW-0732">Signal</keyword>
<evidence type="ECO:0000256" key="6">
    <source>
        <dbReference type="ARBA" id="ARBA00022723"/>
    </source>
</evidence>
<dbReference type="InterPro" id="IPR003137">
    <property type="entry name" value="PA_domain"/>
</dbReference>
<dbReference type="Pfam" id="PF02225">
    <property type="entry name" value="PA"/>
    <property type="match status" value="1"/>
</dbReference>
<dbReference type="SUPFAM" id="SSF52025">
    <property type="entry name" value="PA domain"/>
    <property type="match status" value="1"/>
</dbReference>
<reference evidence="13" key="1">
    <citation type="submission" date="2021-02" db="EMBL/GenBank/DDBJ databases">
        <title>Genome sequence Cadophora malorum strain M34.</title>
        <authorList>
            <person name="Stefanovic E."/>
            <person name="Vu D."/>
            <person name="Scully C."/>
            <person name="Dijksterhuis J."/>
            <person name="Roader J."/>
            <person name="Houbraken J."/>
        </authorList>
    </citation>
    <scope>NUCLEOTIDE SEQUENCE</scope>
    <source>
        <strain evidence="13">M34</strain>
    </source>
</reference>
<dbReference type="CDD" id="cd02130">
    <property type="entry name" value="PA_ScAPY_like"/>
    <property type="match status" value="1"/>
</dbReference>
<dbReference type="PANTHER" id="PTHR12147:SF26">
    <property type="entry name" value="PEPTIDASE M28 DOMAIN-CONTAINING PROTEIN"/>
    <property type="match status" value="1"/>
</dbReference>
<dbReference type="GO" id="GO:0006508">
    <property type="term" value="P:proteolysis"/>
    <property type="evidence" value="ECO:0007669"/>
    <property type="project" value="UniProtKB-KW"/>
</dbReference>
<dbReference type="EC" id="3.4.-.-" evidence="10"/>
<dbReference type="FunFam" id="3.40.630.10:FF:000054">
    <property type="entry name" value="Peptide hydrolase"/>
    <property type="match status" value="1"/>
</dbReference>
<keyword evidence="6 10" id="KW-0479">Metal-binding</keyword>
<evidence type="ECO:0000256" key="4">
    <source>
        <dbReference type="ARBA" id="ARBA00022438"/>
    </source>
</evidence>
<feature type="domain" description="Peptidase M28" evidence="12">
    <location>
        <begin position="226"/>
        <end position="440"/>
    </location>
</feature>
<dbReference type="AlphaFoldDB" id="A0A8H7WII1"/>
<feature type="domain" description="PA" evidence="11">
    <location>
        <begin position="123"/>
        <end position="206"/>
    </location>
</feature>
<evidence type="ECO:0000256" key="2">
    <source>
        <dbReference type="ARBA" id="ARBA00005634"/>
    </source>
</evidence>
<evidence type="ECO:0000256" key="3">
    <source>
        <dbReference type="ARBA" id="ARBA00005957"/>
    </source>
</evidence>
<evidence type="ECO:0000256" key="9">
    <source>
        <dbReference type="ARBA" id="ARBA00022833"/>
    </source>
</evidence>
<evidence type="ECO:0000259" key="11">
    <source>
        <dbReference type="Pfam" id="PF02225"/>
    </source>
</evidence>
<comment type="cofactor">
    <cofactor evidence="1">
        <name>Zn(2+)</name>
        <dbReference type="ChEBI" id="CHEBI:29105"/>
    </cofactor>
</comment>
<evidence type="ECO:0000256" key="8">
    <source>
        <dbReference type="ARBA" id="ARBA00022801"/>
    </source>
</evidence>
<dbReference type="PANTHER" id="PTHR12147">
    <property type="entry name" value="METALLOPEPTIDASE M28 FAMILY MEMBER"/>
    <property type="match status" value="1"/>
</dbReference>
<protein>
    <recommendedName>
        <fullName evidence="10">Peptide hydrolase</fullName>
        <ecNumber evidence="10">3.4.-.-</ecNumber>
    </recommendedName>
</protein>
<dbReference type="GO" id="GO:0046872">
    <property type="term" value="F:metal ion binding"/>
    <property type="evidence" value="ECO:0007669"/>
    <property type="project" value="UniProtKB-KW"/>
</dbReference>
<keyword evidence="8 10" id="KW-0378">Hydrolase</keyword>
<evidence type="ECO:0000259" key="12">
    <source>
        <dbReference type="Pfam" id="PF04389"/>
    </source>
</evidence>
<keyword evidence="14" id="KW-1185">Reference proteome</keyword>
<dbReference type="GO" id="GO:0008235">
    <property type="term" value="F:metalloexopeptidase activity"/>
    <property type="evidence" value="ECO:0007669"/>
    <property type="project" value="InterPro"/>
</dbReference>
<keyword evidence="9 10" id="KW-0862">Zinc</keyword>
<dbReference type="InterPro" id="IPR041756">
    <property type="entry name" value="M28_SGAP-like"/>
</dbReference>
<feature type="signal peptide" evidence="10">
    <location>
        <begin position="1"/>
        <end position="19"/>
    </location>
</feature>
<comment type="similarity">
    <text evidence="3">Belongs to the peptidase M28 family. M28A subfamily.</text>
</comment>
<gene>
    <name evidence="13" type="ORF">IFR04_001522</name>
</gene>
<comment type="similarity">
    <text evidence="2">Belongs to the peptidase M28 family. M28B subfamily.</text>
</comment>
<dbReference type="Proteomes" id="UP000664132">
    <property type="component" value="Unassembled WGS sequence"/>
</dbReference>
<sequence>MKLSTYASILATIASLVEAGPVARALPLVESNKLRRVLLRSELLAKGKTLQDFAYATEGRNRYIGTPGHNSTVNWLYDTLVATGYYDVYFQPFDVESSAATATANGAALAVIPMTGTPAGTPSGELVNVANIGCDAADYPAELVGKIALISRGTCPFAQKAELAKEAGAIGTIIYNNVAGALSGTLGGPGNFVPTVGISQEDGLALVASGGTASLDVTVTVENTYNVIAETKGGDHDNVIMVGAHTDSVDAGPGINDNGSGTIGIFEVALKLTAFSVTNAVRFGWWSGEEEGLLGAEYYVANLPQEEQDKIRLYLNFDMIASPNFVYQIYDGDGSAFGISGAPGSAEAEKLWEDYFKNDVNIATEPTAFDGRSDYGPFLDAGIAAGGLTSGADEVKTAEQVAIWGGTAGAILDPNYHTARDTLENLNVGVWIQLTKGIAHAVATYARSFASLPPKTKRSVESVNVEVKRDVAFQRKGGKWVY</sequence>
<evidence type="ECO:0000313" key="14">
    <source>
        <dbReference type="Proteomes" id="UP000664132"/>
    </source>
</evidence>
<name>A0A8H7WII1_9HELO</name>
<evidence type="ECO:0000256" key="1">
    <source>
        <dbReference type="ARBA" id="ARBA00001947"/>
    </source>
</evidence>
<accession>A0A8H7WII1</accession>
<evidence type="ECO:0000256" key="7">
    <source>
        <dbReference type="ARBA" id="ARBA00022729"/>
    </source>
</evidence>
<dbReference type="Gene3D" id="3.50.30.30">
    <property type="match status" value="1"/>
</dbReference>
<comment type="caution">
    <text evidence="13">The sequence shown here is derived from an EMBL/GenBank/DDBJ whole genome shotgun (WGS) entry which is preliminary data.</text>
</comment>
<evidence type="ECO:0000256" key="5">
    <source>
        <dbReference type="ARBA" id="ARBA00022670"/>
    </source>
</evidence>
<dbReference type="InterPro" id="IPR007484">
    <property type="entry name" value="Peptidase_M28"/>
</dbReference>
<dbReference type="SUPFAM" id="SSF53187">
    <property type="entry name" value="Zn-dependent exopeptidases"/>
    <property type="match status" value="1"/>
</dbReference>
<keyword evidence="5 10" id="KW-0645">Protease</keyword>
<evidence type="ECO:0000256" key="10">
    <source>
        <dbReference type="RuleBase" id="RU361240"/>
    </source>
</evidence>
<dbReference type="GO" id="GO:0004177">
    <property type="term" value="F:aminopeptidase activity"/>
    <property type="evidence" value="ECO:0007669"/>
    <property type="project" value="UniProtKB-KW"/>
</dbReference>
<dbReference type="InterPro" id="IPR045175">
    <property type="entry name" value="M28_fam"/>
</dbReference>
<feature type="chain" id="PRO_5034645841" description="Peptide hydrolase" evidence="10">
    <location>
        <begin position="20"/>
        <end position="482"/>
    </location>
</feature>
<dbReference type="Pfam" id="PF04389">
    <property type="entry name" value="Peptidase_M28"/>
    <property type="match status" value="1"/>
</dbReference>
<proteinExistence type="inferred from homology"/>
<dbReference type="Gene3D" id="3.40.630.10">
    <property type="entry name" value="Zn peptidases"/>
    <property type="match status" value="1"/>
</dbReference>
<dbReference type="EMBL" id="JAFJYH010000011">
    <property type="protein sequence ID" value="KAG4425372.1"/>
    <property type="molecule type" value="Genomic_DNA"/>
</dbReference>
<dbReference type="OrthoDB" id="10013407at2759"/>
<organism evidence="13 14">
    <name type="scientific">Cadophora malorum</name>
    <dbReference type="NCBI Taxonomy" id="108018"/>
    <lineage>
        <taxon>Eukaryota</taxon>
        <taxon>Fungi</taxon>
        <taxon>Dikarya</taxon>
        <taxon>Ascomycota</taxon>
        <taxon>Pezizomycotina</taxon>
        <taxon>Leotiomycetes</taxon>
        <taxon>Helotiales</taxon>
        <taxon>Ploettnerulaceae</taxon>
        <taxon>Cadophora</taxon>
    </lineage>
</organism>
<dbReference type="InterPro" id="IPR046450">
    <property type="entry name" value="PA_dom_sf"/>
</dbReference>
<dbReference type="CDD" id="cd03876">
    <property type="entry name" value="M28_SGAP_like"/>
    <property type="match status" value="1"/>
</dbReference>